<evidence type="ECO:0000256" key="3">
    <source>
        <dbReference type="SAM" id="SignalP"/>
    </source>
</evidence>
<keyword evidence="6" id="KW-1185">Reference proteome</keyword>
<feature type="signal peptide" evidence="3">
    <location>
        <begin position="1"/>
        <end position="27"/>
    </location>
</feature>
<keyword evidence="2" id="KW-0812">Transmembrane</keyword>
<name>A0ABP6WNW0_9PSEU</name>
<protein>
    <submittedName>
        <fullName evidence="5">DUF4349 domain-containing protein</fullName>
    </submittedName>
</protein>
<feature type="domain" description="DUF4349" evidence="4">
    <location>
        <begin position="59"/>
        <end position="263"/>
    </location>
</feature>
<keyword evidence="2" id="KW-0472">Membrane</keyword>
<proteinExistence type="predicted"/>
<organism evidence="5 6">
    <name type="scientific">Amycolatopsis ultiminotia</name>
    <dbReference type="NCBI Taxonomy" id="543629"/>
    <lineage>
        <taxon>Bacteria</taxon>
        <taxon>Bacillati</taxon>
        <taxon>Actinomycetota</taxon>
        <taxon>Actinomycetes</taxon>
        <taxon>Pseudonocardiales</taxon>
        <taxon>Pseudonocardiaceae</taxon>
        <taxon>Amycolatopsis</taxon>
    </lineage>
</organism>
<dbReference type="Proteomes" id="UP001500689">
    <property type="component" value="Unassembled WGS sequence"/>
</dbReference>
<evidence type="ECO:0000256" key="2">
    <source>
        <dbReference type="SAM" id="Phobius"/>
    </source>
</evidence>
<evidence type="ECO:0000313" key="5">
    <source>
        <dbReference type="EMBL" id="GAA3553161.1"/>
    </source>
</evidence>
<feature type="chain" id="PRO_5047203074" evidence="3">
    <location>
        <begin position="28"/>
        <end position="279"/>
    </location>
</feature>
<feature type="region of interest" description="Disordered" evidence="1">
    <location>
        <begin position="26"/>
        <end position="73"/>
    </location>
</feature>
<dbReference type="PROSITE" id="PS51257">
    <property type="entry name" value="PROKAR_LIPOPROTEIN"/>
    <property type="match status" value="1"/>
</dbReference>
<evidence type="ECO:0000313" key="6">
    <source>
        <dbReference type="Proteomes" id="UP001500689"/>
    </source>
</evidence>
<sequence length="279" mass="28457">MRTRWRCLLAGAGLVVLLAGCTGNREADTSSAAGAAPSAAGAPRTAPEQPAGSSGTPDRKLSRSARLDLATPKPGDVVARARTIATGAGGYTGQETSTPDSATLSLAVPAEKLDSVLDQLAGLGEVAKRELSAKDVTERVVDVDARLATQRASVDRVRALLAKATSVSEIASVESELTSRESELEALERQQSSLAGTVAMATVALSVTGSAGGRPSADPGGFLGGLVGGWDAFLTFGGGLLRVLGALVPFAVVPGIPAGALVWWLRRRRRPRIGANPAE</sequence>
<reference evidence="6" key="1">
    <citation type="journal article" date="2019" name="Int. J. Syst. Evol. Microbiol.">
        <title>The Global Catalogue of Microorganisms (GCM) 10K type strain sequencing project: providing services to taxonomists for standard genome sequencing and annotation.</title>
        <authorList>
            <consortium name="The Broad Institute Genomics Platform"/>
            <consortium name="The Broad Institute Genome Sequencing Center for Infectious Disease"/>
            <person name="Wu L."/>
            <person name="Ma J."/>
        </authorList>
    </citation>
    <scope>NUCLEOTIDE SEQUENCE [LARGE SCALE GENOMIC DNA]</scope>
    <source>
        <strain evidence="6">JCM 16898</strain>
    </source>
</reference>
<accession>A0ABP6WNW0</accession>
<evidence type="ECO:0000256" key="1">
    <source>
        <dbReference type="SAM" id="MobiDB-lite"/>
    </source>
</evidence>
<gene>
    <name evidence="5" type="ORF">GCM10022222_41120</name>
</gene>
<keyword evidence="2" id="KW-1133">Transmembrane helix</keyword>
<feature type="transmembrane region" description="Helical" evidence="2">
    <location>
        <begin position="243"/>
        <end position="265"/>
    </location>
</feature>
<evidence type="ECO:0000259" key="4">
    <source>
        <dbReference type="Pfam" id="PF14257"/>
    </source>
</evidence>
<dbReference type="EMBL" id="BAAAZN010000008">
    <property type="protein sequence ID" value="GAA3553161.1"/>
    <property type="molecule type" value="Genomic_DNA"/>
</dbReference>
<dbReference type="RefSeq" id="WP_344862122.1">
    <property type="nucleotide sequence ID" value="NZ_BAAAZN010000008.1"/>
</dbReference>
<comment type="caution">
    <text evidence="5">The sequence shown here is derived from an EMBL/GenBank/DDBJ whole genome shotgun (WGS) entry which is preliminary data.</text>
</comment>
<dbReference type="Pfam" id="PF14257">
    <property type="entry name" value="DUF4349"/>
    <property type="match status" value="1"/>
</dbReference>
<keyword evidence="3" id="KW-0732">Signal</keyword>
<feature type="compositionally biased region" description="Low complexity" evidence="1">
    <location>
        <begin position="29"/>
        <end position="47"/>
    </location>
</feature>
<dbReference type="InterPro" id="IPR025645">
    <property type="entry name" value="DUF4349"/>
</dbReference>